<keyword evidence="4" id="KW-1185">Reference proteome</keyword>
<dbReference type="Pfam" id="PF02604">
    <property type="entry name" value="PhdYeFM_antitox"/>
    <property type="match status" value="1"/>
</dbReference>
<dbReference type="InterPro" id="IPR006442">
    <property type="entry name" value="Antitoxin_Phd/YefM"/>
</dbReference>
<protein>
    <recommendedName>
        <fullName evidence="2">Antitoxin</fullName>
    </recommendedName>
</protein>
<organism evidence="3 4">
    <name type="scientific">Stackebrandtia albiflava</name>
    <dbReference type="NCBI Taxonomy" id="406432"/>
    <lineage>
        <taxon>Bacteria</taxon>
        <taxon>Bacillati</taxon>
        <taxon>Actinomycetota</taxon>
        <taxon>Actinomycetes</taxon>
        <taxon>Glycomycetales</taxon>
        <taxon>Glycomycetaceae</taxon>
        <taxon>Stackebrandtia</taxon>
    </lineage>
</organism>
<sequence>MHWQIQEAKARFSEVLRAADDEGPQYITRHGEESAVILSIREYRELKGIPSFKELLREPPYVDIESDLSDLRAEVYAPRFPEADYCGELSGRHQRDIRTP</sequence>
<dbReference type="Gene3D" id="3.40.1620.10">
    <property type="entry name" value="YefM-like domain"/>
    <property type="match status" value="1"/>
</dbReference>
<dbReference type="RefSeq" id="WP_147142784.1">
    <property type="nucleotide sequence ID" value="NZ_BAABIJ010000004.1"/>
</dbReference>
<dbReference type="InterPro" id="IPR036165">
    <property type="entry name" value="YefM-like_sf"/>
</dbReference>
<name>A0A562URR4_9ACTN</name>
<evidence type="ECO:0000256" key="1">
    <source>
        <dbReference type="ARBA" id="ARBA00009981"/>
    </source>
</evidence>
<dbReference type="SUPFAM" id="SSF143120">
    <property type="entry name" value="YefM-like"/>
    <property type="match status" value="1"/>
</dbReference>
<evidence type="ECO:0000313" key="4">
    <source>
        <dbReference type="Proteomes" id="UP000321617"/>
    </source>
</evidence>
<evidence type="ECO:0000313" key="3">
    <source>
        <dbReference type="EMBL" id="TWJ08304.1"/>
    </source>
</evidence>
<dbReference type="NCBIfam" id="TIGR01552">
    <property type="entry name" value="phd_fam"/>
    <property type="match status" value="1"/>
</dbReference>
<comment type="similarity">
    <text evidence="1 2">Belongs to the phD/YefM antitoxin family.</text>
</comment>
<dbReference type="AlphaFoldDB" id="A0A562URR4"/>
<comment type="function">
    <text evidence="2">Antitoxin component of a type II toxin-antitoxin (TA) system.</text>
</comment>
<evidence type="ECO:0000256" key="2">
    <source>
        <dbReference type="RuleBase" id="RU362080"/>
    </source>
</evidence>
<accession>A0A562URR4</accession>
<proteinExistence type="inferred from homology"/>
<dbReference type="EMBL" id="VLLL01000008">
    <property type="protein sequence ID" value="TWJ08304.1"/>
    <property type="molecule type" value="Genomic_DNA"/>
</dbReference>
<comment type="caution">
    <text evidence="3">The sequence shown here is derived from an EMBL/GenBank/DDBJ whole genome shotgun (WGS) entry which is preliminary data.</text>
</comment>
<reference evidence="3 4" key="1">
    <citation type="journal article" date="2013" name="Stand. Genomic Sci.">
        <title>Genomic Encyclopedia of Type Strains, Phase I: The one thousand microbial genomes (KMG-I) project.</title>
        <authorList>
            <person name="Kyrpides N.C."/>
            <person name="Woyke T."/>
            <person name="Eisen J.A."/>
            <person name="Garrity G."/>
            <person name="Lilburn T.G."/>
            <person name="Beck B.J."/>
            <person name="Whitman W.B."/>
            <person name="Hugenholtz P."/>
            <person name="Klenk H.P."/>
        </authorList>
    </citation>
    <scope>NUCLEOTIDE SEQUENCE [LARGE SCALE GENOMIC DNA]</scope>
    <source>
        <strain evidence="3 4">DSM 45044</strain>
    </source>
</reference>
<dbReference type="OrthoDB" id="965929at2"/>
<dbReference type="Proteomes" id="UP000321617">
    <property type="component" value="Unassembled WGS sequence"/>
</dbReference>
<gene>
    <name evidence="3" type="ORF">LX16_4529</name>
</gene>